<feature type="region of interest" description="Disordered" evidence="1">
    <location>
        <begin position="143"/>
        <end position="167"/>
    </location>
</feature>
<keyword evidence="3" id="KW-1185">Reference proteome</keyword>
<feature type="compositionally biased region" description="Polar residues" evidence="1">
    <location>
        <begin position="157"/>
        <end position="167"/>
    </location>
</feature>
<gene>
    <name evidence="2" type="ORF">CSSPJE1EN1_LOCUS6957</name>
</gene>
<evidence type="ECO:0000256" key="1">
    <source>
        <dbReference type="SAM" id="MobiDB-lite"/>
    </source>
</evidence>
<reference evidence="2" key="1">
    <citation type="submission" date="2024-02" db="EMBL/GenBank/DDBJ databases">
        <authorList>
            <consortium name="ELIXIR-Norway"/>
            <consortium name="Elixir Norway"/>
        </authorList>
    </citation>
    <scope>NUCLEOTIDE SEQUENCE</scope>
</reference>
<feature type="compositionally biased region" description="Basic and acidic residues" evidence="1">
    <location>
        <begin position="143"/>
        <end position="155"/>
    </location>
</feature>
<name>A0ABP0W4N5_9BRYO</name>
<protein>
    <submittedName>
        <fullName evidence="2">Uncharacterized protein</fullName>
    </submittedName>
</protein>
<dbReference type="EMBL" id="OZ020109">
    <property type="protein sequence ID" value="CAK9261479.1"/>
    <property type="molecule type" value="Genomic_DNA"/>
</dbReference>
<evidence type="ECO:0000313" key="2">
    <source>
        <dbReference type="EMBL" id="CAK9261479.1"/>
    </source>
</evidence>
<proteinExistence type="predicted"/>
<evidence type="ECO:0000313" key="3">
    <source>
        <dbReference type="Proteomes" id="UP001497444"/>
    </source>
</evidence>
<sequence>MTHADGFRQPAGQTEFLGSSSQVVADRNALAIAALQFPFSLCLEFSRPDFFHESVDAVCPRLENQFDSQGDKSRLERERIEAYRRSFDFPDSHRCVPLFEARSRVEETAADRDRGKNCFLCSVRQCYYRKIFGRLSRVRIRQPRGEQTETEKIEAYRSSSSFPHSHR</sequence>
<organism evidence="2 3">
    <name type="scientific">Sphagnum jensenii</name>
    <dbReference type="NCBI Taxonomy" id="128206"/>
    <lineage>
        <taxon>Eukaryota</taxon>
        <taxon>Viridiplantae</taxon>
        <taxon>Streptophyta</taxon>
        <taxon>Embryophyta</taxon>
        <taxon>Bryophyta</taxon>
        <taxon>Sphagnophytina</taxon>
        <taxon>Sphagnopsida</taxon>
        <taxon>Sphagnales</taxon>
        <taxon>Sphagnaceae</taxon>
        <taxon>Sphagnum</taxon>
    </lineage>
</organism>
<dbReference type="Proteomes" id="UP001497444">
    <property type="component" value="Chromosome 14"/>
</dbReference>
<accession>A0ABP0W4N5</accession>